<dbReference type="EMBL" id="OW240917">
    <property type="protein sequence ID" value="CAH2300598.1"/>
    <property type="molecule type" value="Genomic_DNA"/>
</dbReference>
<sequence>MLRVRDASERADILQQLGLTTNASRHSTMAPATAFTTWDPDRITPFVPAARRGDVSA</sequence>
<dbReference type="Proteomes" id="UP001295444">
    <property type="component" value="Chromosome 06"/>
</dbReference>
<protein>
    <submittedName>
        <fullName evidence="1">Uncharacterized protein</fullName>
    </submittedName>
</protein>
<name>A0AAD1SFJ7_PELCU</name>
<evidence type="ECO:0000313" key="2">
    <source>
        <dbReference type="Proteomes" id="UP001295444"/>
    </source>
</evidence>
<accession>A0AAD1SFJ7</accession>
<keyword evidence="2" id="KW-1185">Reference proteome</keyword>
<reference evidence="1" key="1">
    <citation type="submission" date="2022-03" db="EMBL/GenBank/DDBJ databases">
        <authorList>
            <person name="Alioto T."/>
            <person name="Alioto T."/>
            <person name="Gomez Garrido J."/>
        </authorList>
    </citation>
    <scope>NUCLEOTIDE SEQUENCE</scope>
</reference>
<organism evidence="1 2">
    <name type="scientific">Pelobates cultripes</name>
    <name type="common">Western spadefoot toad</name>
    <dbReference type="NCBI Taxonomy" id="61616"/>
    <lineage>
        <taxon>Eukaryota</taxon>
        <taxon>Metazoa</taxon>
        <taxon>Chordata</taxon>
        <taxon>Craniata</taxon>
        <taxon>Vertebrata</taxon>
        <taxon>Euteleostomi</taxon>
        <taxon>Amphibia</taxon>
        <taxon>Batrachia</taxon>
        <taxon>Anura</taxon>
        <taxon>Pelobatoidea</taxon>
        <taxon>Pelobatidae</taxon>
        <taxon>Pelobates</taxon>
    </lineage>
</organism>
<gene>
    <name evidence="1" type="ORF">PECUL_23A012744</name>
</gene>
<dbReference type="AlphaFoldDB" id="A0AAD1SFJ7"/>
<feature type="non-terminal residue" evidence="1">
    <location>
        <position position="57"/>
    </location>
</feature>
<proteinExistence type="predicted"/>
<evidence type="ECO:0000313" key="1">
    <source>
        <dbReference type="EMBL" id="CAH2300598.1"/>
    </source>
</evidence>